<dbReference type="RefSeq" id="WP_109387784.1">
    <property type="nucleotide sequence ID" value="NZ_QETF01000005.1"/>
</dbReference>
<feature type="signal peptide" evidence="1">
    <location>
        <begin position="1"/>
        <end position="25"/>
    </location>
</feature>
<dbReference type="EMBL" id="QETF01000005">
    <property type="protein sequence ID" value="PWG17403.1"/>
    <property type="molecule type" value="Genomic_DNA"/>
</dbReference>
<comment type="caution">
    <text evidence="3">The sequence shown here is derived from an EMBL/GenBank/DDBJ whole genome shotgun (WGS) entry which is preliminary data.</text>
</comment>
<keyword evidence="3" id="KW-0540">Nuclease</keyword>
<dbReference type="Gene3D" id="3.60.10.10">
    <property type="entry name" value="Endonuclease/exonuclease/phosphatase"/>
    <property type="match status" value="1"/>
</dbReference>
<keyword evidence="1" id="KW-0732">Signal</keyword>
<name>A0A2V1P4J7_9RHOB</name>
<evidence type="ECO:0000313" key="4">
    <source>
        <dbReference type="Proteomes" id="UP000245293"/>
    </source>
</evidence>
<dbReference type="InterPro" id="IPR005135">
    <property type="entry name" value="Endo/exonuclease/phosphatase"/>
</dbReference>
<sequence length="304" mass="32981">MFFRILKGLGALLMTLLLLACGAHIVNSGDETLPPKPEGALRLATLNVHYIVQSGGDGPWSEAGWDGRKVAMQAAVAGIGADILALQESETFPATNRDGTNLTLDYLLEQNPGYAAAATGEPADFPSTQPILYRTDRLTLEDQGWFFFSKTPDVIYSRTFDGSWPAFASWAEFRTSGGRVFRVVNVHFEYRSRSNRRLSAALVRDRVAPVISGGTPVLLVGDINAMHGSATMDRLEEAGLSFLPVDGATYHFNRGINLFGPIDHIAHSAGIAPLGDPVVLRRQFEGTWPSDHYPVAADLRLTGP</sequence>
<keyword evidence="3" id="KW-0255">Endonuclease</keyword>
<dbReference type="Pfam" id="PF03372">
    <property type="entry name" value="Exo_endo_phos"/>
    <property type="match status" value="1"/>
</dbReference>
<dbReference type="PROSITE" id="PS51257">
    <property type="entry name" value="PROKAR_LIPOPROTEIN"/>
    <property type="match status" value="1"/>
</dbReference>
<dbReference type="GO" id="GO:0004519">
    <property type="term" value="F:endonuclease activity"/>
    <property type="evidence" value="ECO:0007669"/>
    <property type="project" value="UniProtKB-KW"/>
</dbReference>
<dbReference type="Proteomes" id="UP000245293">
    <property type="component" value="Unassembled WGS sequence"/>
</dbReference>
<proteinExistence type="predicted"/>
<accession>A0A2V1P4J7</accession>
<protein>
    <submittedName>
        <fullName evidence="3">Endonuclease</fullName>
    </submittedName>
</protein>
<evidence type="ECO:0000256" key="1">
    <source>
        <dbReference type="SAM" id="SignalP"/>
    </source>
</evidence>
<feature type="domain" description="Endonuclease/exonuclease/phosphatase" evidence="2">
    <location>
        <begin position="63"/>
        <end position="292"/>
    </location>
</feature>
<gene>
    <name evidence="3" type="ORF">DFK10_06420</name>
</gene>
<keyword evidence="3" id="KW-0378">Hydrolase</keyword>
<keyword evidence="4" id="KW-1185">Reference proteome</keyword>
<reference evidence="4" key="1">
    <citation type="submission" date="2018-05" db="EMBL/GenBank/DDBJ databases">
        <authorList>
            <person name="Du Z."/>
            <person name="Wang X."/>
        </authorList>
    </citation>
    <scope>NUCLEOTIDE SEQUENCE [LARGE SCALE GENOMIC DNA]</scope>
    <source>
        <strain evidence="4">WDS4C29</strain>
    </source>
</reference>
<dbReference type="InterPro" id="IPR036691">
    <property type="entry name" value="Endo/exonu/phosph_ase_sf"/>
</dbReference>
<dbReference type="SUPFAM" id="SSF56219">
    <property type="entry name" value="DNase I-like"/>
    <property type="match status" value="1"/>
</dbReference>
<feature type="chain" id="PRO_5016044351" evidence="1">
    <location>
        <begin position="26"/>
        <end position="304"/>
    </location>
</feature>
<dbReference type="AlphaFoldDB" id="A0A2V1P4J7"/>
<evidence type="ECO:0000259" key="2">
    <source>
        <dbReference type="Pfam" id="PF03372"/>
    </source>
</evidence>
<dbReference type="OrthoDB" id="9793162at2"/>
<organism evidence="3 4">
    <name type="scientific">Salibaculum griseiflavum</name>
    <dbReference type="NCBI Taxonomy" id="1914409"/>
    <lineage>
        <taxon>Bacteria</taxon>
        <taxon>Pseudomonadati</taxon>
        <taxon>Pseudomonadota</taxon>
        <taxon>Alphaproteobacteria</taxon>
        <taxon>Rhodobacterales</taxon>
        <taxon>Roseobacteraceae</taxon>
        <taxon>Salibaculum</taxon>
    </lineage>
</organism>
<evidence type="ECO:0000313" key="3">
    <source>
        <dbReference type="EMBL" id="PWG17403.1"/>
    </source>
</evidence>